<evidence type="ECO:0000313" key="1">
    <source>
        <dbReference type="EMBL" id="EFC46742.1"/>
    </source>
</evidence>
<accession>D2V8S8</accession>
<evidence type="ECO:0000313" key="2">
    <source>
        <dbReference type="Proteomes" id="UP000006671"/>
    </source>
</evidence>
<proteinExistence type="predicted"/>
<reference evidence="1 2" key="1">
    <citation type="journal article" date="2010" name="Cell">
        <title>The genome of Naegleria gruberi illuminates early eukaryotic versatility.</title>
        <authorList>
            <person name="Fritz-Laylin L.K."/>
            <person name="Prochnik S.E."/>
            <person name="Ginger M.L."/>
            <person name="Dacks J.B."/>
            <person name="Carpenter M.L."/>
            <person name="Field M.C."/>
            <person name="Kuo A."/>
            <person name="Paredez A."/>
            <person name="Chapman J."/>
            <person name="Pham J."/>
            <person name="Shu S."/>
            <person name="Neupane R."/>
            <person name="Cipriano M."/>
            <person name="Mancuso J."/>
            <person name="Tu H."/>
            <person name="Salamov A."/>
            <person name="Lindquist E."/>
            <person name="Shapiro H."/>
            <person name="Lucas S."/>
            <person name="Grigoriev I.V."/>
            <person name="Cande W.Z."/>
            <person name="Fulton C."/>
            <person name="Rokhsar D.S."/>
            <person name="Dawson S.C."/>
        </authorList>
    </citation>
    <scope>NUCLEOTIDE SEQUENCE [LARGE SCALE GENOMIC DNA]</scope>
    <source>
        <strain evidence="1 2">NEG-M</strain>
    </source>
</reference>
<dbReference type="GeneID" id="8859730"/>
<gene>
    <name evidence="1" type="ORF">NAEGRDRAFT_65265</name>
</gene>
<protein>
    <submittedName>
        <fullName evidence="1">Predicted protein</fullName>
    </submittedName>
</protein>
<dbReference type="VEuPathDB" id="AmoebaDB:NAEGRDRAFT_65265"/>
<sequence>MGGCASMCSSNVHVPSSVRRDCYTQLTKTCSTGSVCKESCFSTTTFKIKHIKSLDDMSSTANCWENVNLLSNRSSLNQSVMLTNQGVPVLMLSSFSSSYSPSSNASVCSFRSKIEELPPITSKNTPIKLPPLAQSTVEEACNTSPIKKSHIPFILIHESSASKLSPPNTLPSLDYDFLVPES</sequence>
<dbReference type="AlphaFoldDB" id="D2V8S8"/>
<dbReference type="InParanoid" id="D2V8S8"/>
<dbReference type="KEGG" id="ngr:NAEGRDRAFT_65265"/>
<dbReference type="RefSeq" id="XP_002679486.1">
    <property type="nucleotide sequence ID" value="XM_002679440.1"/>
</dbReference>
<dbReference type="Proteomes" id="UP000006671">
    <property type="component" value="Unassembled WGS sequence"/>
</dbReference>
<name>D2V8S8_NAEGR</name>
<keyword evidence="2" id="KW-1185">Reference proteome</keyword>
<dbReference type="EMBL" id="GG738857">
    <property type="protein sequence ID" value="EFC46742.1"/>
    <property type="molecule type" value="Genomic_DNA"/>
</dbReference>
<organism evidence="2">
    <name type="scientific">Naegleria gruberi</name>
    <name type="common">Amoeba</name>
    <dbReference type="NCBI Taxonomy" id="5762"/>
    <lineage>
        <taxon>Eukaryota</taxon>
        <taxon>Discoba</taxon>
        <taxon>Heterolobosea</taxon>
        <taxon>Tetramitia</taxon>
        <taxon>Eutetramitia</taxon>
        <taxon>Vahlkampfiidae</taxon>
        <taxon>Naegleria</taxon>
    </lineage>
</organism>